<dbReference type="EMBL" id="JARIHO010000022">
    <property type="protein sequence ID" value="KAJ7344085.1"/>
    <property type="molecule type" value="Genomic_DNA"/>
</dbReference>
<keyword evidence="3" id="KW-1185">Reference proteome</keyword>
<comment type="caution">
    <text evidence="2">The sequence shown here is derived from an EMBL/GenBank/DDBJ whole genome shotgun (WGS) entry which is preliminary data.</text>
</comment>
<evidence type="ECO:0000313" key="2">
    <source>
        <dbReference type="EMBL" id="KAJ7344085.1"/>
    </source>
</evidence>
<organism evidence="2 3">
    <name type="scientific">Mycena albidolilacea</name>
    <dbReference type="NCBI Taxonomy" id="1033008"/>
    <lineage>
        <taxon>Eukaryota</taxon>
        <taxon>Fungi</taxon>
        <taxon>Dikarya</taxon>
        <taxon>Basidiomycota</taxon>
        <taxon>Agaricomycotina</taxon>
        <taxon>Agaricomycetes</taxon>
        <taxon>Agaricomycetidae</taxon>
        <taxon>Agaricales</taxon>
        <taxon>Marasmiineae</taxon>
        <taxon>Mycenaceae</taxon>
        <taxon>Mycena</taxon>
    </lineage>
</organism>
<protein>
    <submittedName>
        <fullName evidence="2">Uncharacterized protein</fullName>
    </submittedName>
</protein>
<feature type="transmembrane region" description="Helical" evidence="1">
    <location>
        <begin position="96"/>
        <end position="117"/>
    </location>
</feature>
<keyword evidence="1" id="KW-1133">Transmembrane helix</keyword>
<sequence length="294" mass="32208">MNTNIKDNPDTRYSGPLLCIRIAVAVDQRVSISVAVRQCLTIRFTITIGVCQHLTVRFLQHLSITIGVCVCIPIILHLPTLLRLHLTIRLSQHPTITLPVCIPLPTLPFLTPLPLLLPPLPLPLPLPLRCNYLLAQLLHQCHRRQVPRYGHGTFAHNVGGIVGVAIGGVVALVLGVLAIFFLCGHLRSHDRGSGLGGRELGGARERVWVIRGARCAALVIQAWADVLRTGGGGARGRQAGDVVERRSKWKWEWEWGSLVVTGPQPWGAAVIAGALEQLPLWPQRQLVHLARADE</sequence>
<dbReference type="AlphaFoldDB" id="A0AAD6ZYG2"/>
<dbReference type="Proteomes" id="UP001218218">
    <property type="component" value="Unassembled WGS sequence"/>
</dbReference>
<reference evidence="2" key="1">
    <citation type="submission" date="2023-03" db="EMBL/GenBank/DDBJ databases">
        <title>Massive genome expansion in bonnet fungi (Mycena s.s.) driven by repeated elements and novel gene families across ecological guilds.</title>
        <authorList>
            <consortium name="Lawrence Berkeley National Laboratory"/>
            <person name="Harder C.B."/>
            <person name="Miyauchi S."/>
            <person name="Viragh M."/>
            <person name="Kuo A."/>
            <person name="Thoen E."/>
            <person name="Andreopoulos B."/>
            <person name="Lu D."/>
            <person name="Skrede I."/>
            <person name="Drula E."/>
            <person name="Henrissat B."/>
            <person name="Morin E."/>
            <person name="Kohler A."/>
            <person name="Barry K."/>
            <person name="LaButti K."/>
            <person name="Morin E."/>
            <person name="Salamov A."/>
            <person name="Lipzen A."/>
            <person name="Mereny Z."/>
            <person name="Hegedus B."/>
            <person name="Baldrian P."/>
            <person name="Stursova M."/>
            <person name="Weitz H."/>
            <person name="Taylor A."/>
            <person name="Grigoriev I.V."/>
            <person name="Nagy L.G."/>
            <person name="Martin F."/>
            <person name="Kauserud H."/>
        </authorList>
    </citation>
    <scope>NUCLEOTIDE SEQUENCE</scope>
    <source>
        <strain evidence="2">CBHHK002</strain>
    </source>
</reference>
<name>A0AAD6ZYG2_9AGAR</name>
<gene>
    <name evidence="2" type="ORF">DFH08DRAFT_962224</name>
</gene>
<evidence type="ECO:0000313" key="3">
    <source>
        <dbReference type="Proteomes" id="UP001218218"/>
    </source>
</evidence>
<evidence type="ECO:0000256" key="1">
    <source>
        <dbReference type="SAM" id="Phobius"/>
    </source>
</evidence>
<accession>A0AAD6ZYG2</accession>
<proteinExistence type="predicted"/>
<feature type="transmembrane region" description="Helical" evidence="1">
    <location>
        <begin position="62"/>
        <end position="84"/>
    </location>
</feature>
<keyword evidence="1" id="KW-0472">Membrane</keyword>
<keyword evidence="1" id="KW-0812">Transmembrane</keyword>
<feature type="transmembrane region" description="Helical" evidence="1">
    <location>
        <begin position="158"/>
        <end position="183"/>
    </location>
</feature>